<feature type="domain" description="DUF6680" evidence="2">
    <location>
        <begin position="9"/>
        <end position="172"/>
    </location>
</feature>
<evidence type="ECO:0000313" key="3">
    <source>
        <dbReference type="EMBL" id="NGP18430.1"/>
    </source>
</evidence>
<evidence type="ECO:0000313" key="4">
    <source>
        <dbReference type="Proteomes" id="UP000474802"/>
    </source>
</evidence>
<dbReference type="Proteomes" id="UP000474802">
    <property type="component" value="Unassembled WGS sequence"/>
</dbReference>
<keyword evidence="4" id="KW-1185">Reference proteome</keyword>
<reference evidence="3 4" key="2">
    <citation type="submission" date="2020-03" db="EMBL/GenBank/DDBJ databases">
        <title>Devosia chinhatensis sp. nov., isolated from a hexachlorocyclohexane (HCH) dump site in India.</title>
        <authorList>
            <person name="Kumar M."/>
            <person name="Lal R."/>
        </authorList>
    </citation>
    <scope>NUCLEOTIDE SEQUENCE [LARGE SCALE GENOMIC DNA]</scope>
    <source>
        <strain evidence="3 4">H239</strain>
    </source>
</reference>
<keyword evidence="1" id="KW-0812">Transmembrane</keyword>
<dbReference type="RefSeq" id="WP_164534635.1">
    <property type="nucleotide sequence ID" value="NZ_JAALFG010000002.1"/>
</dbReference>
<protein>
    <recommendedName>
        <fullName evidence="2">DUF6680 domain-containing protein</fullName>
    </recommendedName>
</protein>
<dbReference type="Pfam" id="PF20385">
    <property type="entry name" value="DUF6680"/>
    <property type="match status" value="1"/>
</dbReference>
<evidence type="ECO:0000256" key="1">
    <source>
        <dbReference type="SAM" id="Phobius"/>
    </source>
</evidence>
<proteinExistence type="predicted"/>
<keyword evidence="1" id="KW-0472">Membrane</keyword>
<reference evidence="3 4" key="1">
    <citation type="submission" date="2020-02" db="EMBL/GenBank/DDBJ databases">
        <authorList>
            <person name="Khan S.A."/>
            <person name="Jeon C.O."/>
            <person name="Chun B.H."/>
        </authorList>
    </citation>
    <scope>NUCLEOTIDE SEQUENCE [LARGE SCALE GENOMIC DNA]</scope>
    <source>
        <strain evidence="3 4">H239</strain>
    </source>
</reference>
<accession>A0A6M1SMT0</accession>
<dbReference type="InterPro" id="IPR046502">
    <property type="entry name" value="DUF6680"/>
</dbReference>
<gene>
    <name evidence="3" type="ORF">G5575_12885</name>
</gene>
<name>A0A6M1SMT0_9HYPH</name>
<dbReference type="AlphaFoldDB" id="A0A6M1SMT0"/>
<feature type="transmembrane region" description="Helical" evidence="1">
    <location>
        <begin position="6"/>
        <end position="27"/>
    </location>
</feature>
<dbReference type="EMBL" id="JAALFG010000002">
    <property type="protein sequence ID" value="NGP18430.1"/>
    <property type="molecule type" value="Genomic_DNA"/>
</dbReference>
<keyword evidence="1" id="KW-1133">Transmembrane helix</keyword>
<evidence type="ECO:0000259" key="2">
    <source>
        <dbReference type="Pfam" id="PF20385"/>
    </source>
</evidence>
<comment type="caution">
    <text evidence="3">The sequence shown here is derived from an EMBL/GenBank/DDBJ whole genome shotgun (WGS) entry which is preliminary data.</text>
</comment>
<sequence>MNEGFDWFAVVTAVAAILGPLIAIFVTRLSDNRKEVRDRQMAIFRTLMRTRRLPIHIEHVGALNLVEIEFVAEQAVLKAWREYLKNLSEPYPSQASEQIQSQFQQRRDLLLTKLISEIAKALDFHVEQIDIFEGNYIPQGWNDDDFEQRLIRKGLIDVLHGRRPLLMQPFVAQQSPYPPAPVVSAEASDKANG</sequence>
<organism evidence="3 4">
    <name type="scientific">Devosia aurantiaca</name>
    <dbReference type="NCBI Taxonomy" id="2714858"/>
    <lineage>
        <taxon>Bacteria</taxon>
        <taxon>Pseudomonadati</taxon>
        <taxon>Pseudomonadota</taxon>
        <taxon>Alphaproteobacteria</taxon>
        <taxon>Hyphomicrobiales</taxon>
        <taxon>Devosiaceae</taxon>
        <taxon>Devosia</taxon>
    </lineage>
</organism>